<dbReference type="AlphaFoldDB" id="A0ABD2C4E3"/>
<evidence type="ECO:0000313" key="2">
    <source>
        <dbReference type="EMBL" id="KAL2739914.1"/>
    </source>
</evidence>
<comment type="caution">
    <text evidence="2">The sequence shown here is derived from an EMBL/GenBank/DDBJ whole genome shotgun (WGS) entry which is preliminary data.</text>
</comment>
<reference evidence="2 3" key="1">
    <citation type="journal article" date="2024" name="Ann. Entomol. Soc. Am.">
        <title>Genomic analyses of the southern and eastern yellowjacket wasps (Hymenoptera: Vespidae) reveal evolutionary signatures of social life.</title>
        <authorList>
            <person name="Catto M.A."/>
            <person name="Caine P.B."/>
            <person name="Orr S.E."/>
            <person name="Hunt B.G."/>
            <person name="Goodisman M.A.D."/>
        </authorList>
    </citation>
    <scope>NUCLEOTIDE SEQUENCE [LARGE SCALE GENOMIC DNA]</scope>
    <source>
        <strain evidence="2">232</strain>
        <tissue evidence="2">Head and thorax</tissue>
    </source>
</reference>
<keyword evidence="3" id="KW-1185">Reference proteome</keyword>
<evidence type="ECO:0000256" key="1">
    <source>
        <dbReference type="SAM" id="MobiDB-lite"/>
    </source>
</evidence>
<sequence>MVGVERGKLILDKVVVRYRRCPRSRASGDEEEDEEDEEEEGRRRRKKRILARPLDSKELPRVVVFALVISYWIFVLVFSPTCSSFEAVKAPTSSRKSNSDGSRRSDRSFEIYMPYVNVTNEFSSSVVEQEEEKEKDVERNEFLVIGNYCSCLEELSLVTPQCSSTTKLDLVHQLNNSSRNASGRNGLVGWLVDIEKEHEKRGEGELEVVEEEWD</sequence>
<evidence type="ECO:0000313" key="3">
    <source>
        <dbReference type="Proteomes" id="UP001607303"/>
    </source>
</evidence>
<feature type="compositionally biased region" description="Acidic residues" evidence="1">
    <location>
        <begin position="29"/>
        <end position="39"/>
    </location>
</feature>
<dbReference type="Proteomes" id="UP001607303">
    <property type="component" value="Unassembled WGS sequence"/>
</dbReference>
<gene>
    <name evidence="2" type="ORF">V1477_011303</name>
</gene>
<proteinExistence type="predicted"/>
<protein>
    <recommendedName>
        <fullName evidence="4">Transmembrane protein</fullName>
    </recommendedName>
</protein>
<organism evidence="2 3">
    <name type="scientific">Vespula maculifrons</name>
    <name type="common">Eastern yellow jacket</name>
    <name type="synonym">Wasp</name>
    <dbReference type="NCBI Taxonomy" id="7453"/>
    <lineage>
        <taxon>Eukaryota</taxon>
        <taxon>Metazoa</taxon>
        <taxon>Ecdysozoa</taxon>
        <taxon>Arthropoda</taxon>
        <taxon>Hexapoda</taxon>
        <taxon>Insecta</taxon>
        <taxon>Pterygota</taxon>
        <taxon>Neoptera</taxon>
        <taxon>Endopterygota</taxon>
        <taxon>Hymenoptera</taxon>
        <taxon>Apocrita</taxon>
        <taxon>Aculeata</taxon>
        <taxon>Vespoidea</taxon>
        <taxon>Vespidae</taxon>
        <taxon>Vespinae</taxon>
        <taxon>Vespula</taxon>
    </lineage>
</organism>
<dbReference type="EMBL" id="JAYRBN010000061">
    <property type="protein sequence ID" value="KAL2739914.1"/>
    <property type="molecule type" value="Genomic_DNA"/>
</dbReference>
<feature type="region of interest" description="Disordered" evidence="1">
    <location>
        <begin position="25"/>
        <end position="46"/>
    </location>
</feature>
<name>A0ABD2C4E3_VESMC</name>
<accession>A0ABD2C4E3</accession>
<evidence type="ECO:0008006" key="4">
    <source>
        <dbReference type="Google" id="ProtNLM"/>
    </source>
</evidence>